<feature type="compositionally biased region" description="Low complexity" evidence="10">
    <location>
        <begin position="112"/>
        <end position="128"/>
    </location>
</feature>
<dbReference type="SMART" id="SM01052">
    <property type="entry name" value="CAP_GLY"/>
    <property type="match status" value="1"/>
</dbReference>
<evidence type="ECO:0000313" key="12">
    <source>
        <dbReference type="EMBL" id="CAD7003204.1"/>
    </source>
</evidence>
<dbReference type="GO" id="GO:0005874">
    <property type="term" value="C:microtubule"/>
    <property type="evidence" value="ECO:0007669"/>
    <property type="project" value="UniProtKB-KW"/>
</dbReference>
<dbReference type="Proteomes" id="UP000606786">
    <property type="component" value="Unassembled WGS sequence"/>
</dbReference>
<dbReference type="InterPro" id="IPR022157">
    <property type="entry name" value="Dynactin"/>
</dbReference>
<name>A0A811UX09_CERCA</name>
<reference evidence="12" key="1">
    <citation type="submission" date="2020-11" db="EMBL/GenBank/DDBJ databases">
        <authorList>
            <person name="Whitehead M."/>
        </authorList>
    </citation>
    <scope>NUCLEOTIDE SEQUENCE</scope>
    <source>
        <strain evidence="12">EGII</strain>
    </source>
</reference>
<comment type="caution">
    <text evidence="12">The sequence shown here is derived from an EMBL/GenBank/DDBJ whole genome shotgun (WGS) entry which is preliminary data.</text>
</comment>
<dbReference type="InterPro" id="IPR000938">
    <property type="entry name" value="CAP-Gly_domain"/>
</dbReference>
<feature type="compositionally biased region" description="Low complexity" evidence="10">
    <location>
        <begin position="626"/>
        <end position="638"/>
    </location>
</feature>
<dbReference type="InterPro" id="IPR036859">
    <property type="entry name" value="CAP-Gly_dom_sf"/>
</dbReference>
<dbReference type="PROSITE" id="PS00845">
    <property type="entry name" value="CAP_GLY_1"/>
    <property type="match status" value="1"/>
</dbReference>
<proteinExistence type="inferred from homology"/>
<keyword evidence="7 9" id="KW-0175">Coiled coil</keyword>
<evidence type="ECO:0000313" key="13">
    <source>
        <dbReference type="Proteomes" id="UP000606786"/>
    </source>
</evidence>
<evidence type="ECO:0000256" key="6">
    <source>
        <dbReference type="ARBA" id="ARBA00023017"/>
    </source>
</evidence>
<dbReference type="EMBL" id="CAJHJT010000034">
    <property type="protein sequence ID" value="CAD7003204.1"/>
    <property type="molecule type" value="Genomic_DNA"/>
</dbReference>
<feature type="coiled-coil region" evidence="9">
    <location>
        <begin position="520"/>
        <end position="589"/>
    </location>
</feature>
<dbReference type="PROSITE" id="PS50245">
    <property type="entry name" value="CAP_GLY_2"/>
    <property type="match status" value="1"/>
</dbReference>
<evidence type="ECO:0000256" key="8">
    <source>
        <dbReference type="ARBA" id="ARBA00023212"/>
    </source>
</evidence>
<dbReference type="Gene3D" id="2.30.30.190">
    <property type="entry name" value="CAP Gly-rich-like domain"/>
    <property type="match status" value="1"/>
</dbReference>
<dbReference type="OrthoDB" id="2130750at2759"/>
<feature type="domain" description="CAP-Gly" evidence="11">
    <location>
        <begin position="27"/>
        <end position="70"/>
    </location>
</feature>
<sequence>MAEHSIRVGQKVQIVGRNLRGQVVYVGLTSFSPGKWIGVVLDEKDKGKNNGTVKGITYFKCAPNCGLFVRPSQLNLIQNQESGEMTESAAHVGQTGGQTSGVSSAGNEKNPTPASTESTAASRTATAKSLERNAAQIEKSEKSTTTAQKVMPAPSATANSSNGTGATNGNMLKATKINQPIQANQRVISSNTQLELSFTGATVSVAAPKRSKTTVSPSESFCCVRQRSAFVETGFLEILHTQFTPGHPQRSRTVFNIANGAHSAIAISPTEQLQQQQQQLQRCKDLEAQNANLMEELEDLKNQRLDDKRRLHELERVRLQKEQLSEFKTQIMEQHGMLQRELQRCRQELREANESKTKYKRELDEVAENIELLTLDKEMAEERAETLQIELEAANERIEELSLDVEILRAENDNTTSAAIGVHAENELKEEIIQPTAAEMRRLEQYNQRLRETVVRLRDVLTHEKQDLQKANKELETKTSEISELKKTKEILSKRIDVMEMHIIDLKEQVDAALGAESMVSSLAESKIELEERVKLLEEEVMELEALEEIHEQIIEGNQELEIDLREEIDALNITIKMLQEEKNNTLETIYDRDVTIMKFRELVKTLNNNILSREPPTNALGLGTGTSTSDDLSSTLSNQDETQSIDFNHMFSVTKACERAIDVRLNAIELKLCKAHIGHLLAFVPEDIMLRGSEHDIILVLLLLQRLYEKIEIICHIINEKFPSSCEFAKSAIFEGFSVQRFAFRCKCLYVLRSLKLVIKQLIFGLSHSDYEVCTHAAIYRGEMETQEKSIDELINRLKGDMLDENTPMEGVERTLSFFNTLYTNLICTQNIAELIDEQQLYVMLVEVLEVYLDCINTNAGILHTIIQLGDENTESFWAMQFLMENVNQFKQKLRKLQRKLTSATIDISAMQQQQIERIQHILTCNEHFGRFVNILIATVKDGTKDISANTLVNNEDYSCDAAIEHKKLWKILVSNCTTYAVEEKSTPTVLFHQCIQQLDELINELTVFISENETLRSANKNTMFVRSSATTLLQRAMQLKQQTDDIKSLKHALLERDKEIKTQKYLAKMKQNEFSEMQVRKEIAERNLIKAQRSQEESLTQIIEHIEHFDKLIGERENVITQSFNIMQMKLAVMEQNHTRLEQVLTARKQVINFSTGESDREIETLNKCLRYEREERIKLHFNVMKTRMRSFEPLHVPQQKGLVNDNETRLGRELRMLKNQWILSHIKLKPNMETERNSLKRKSNELLQRTMSTYFKSHPHRCAFSDFGAFGTKDLKEIFERSLFLEYTL</sequence>
<evidence type="ECO:0000256" key="1">
    <source>
        <dbReference type="ARBA" id="ARBA00004245"/>
    </source>
</evidence>
<gene>
    <name evidence="12" type="ORF">CCAP1982_LOCUS11664</name>
</gene>
<keyword evidence="5" id="KW-0493">Microtubule</keyword>
<feature type="coiled-coil region" evidence="9">
    <location>
        <begin position="881"/>
        <end position="915"/>
    </location>
</feature>
<evidence type="ECO:0000256" key="2">
    <source>
        <dbReference type="ARBA" id="ARBA00011010"/>
    </source>
</evidence>
<protein>
    <recommendedName>
        <fullName evidence="3">Dynactin subunit 1</fullName>
    </recommendedName>
</protein>
<keyword evidence="6" id="KW-0243">Dynein</keyword>
<dbReference type="Pfam" id="PF01302">
    <property type="entry name" value="CAP_GLY"/>
    <property type="match status" value="1"/>
</dbReference>
<feature type="region of interest" description="Disordered" evidence="10">
    <location>
        <begin position="80"/>
        <end position="170"/>
    </location>
</feature>
<keyword evidence="8" id="KW-0206">Cytoskeleton</keyword>
<accession>A0A811UX09</accession>
<comment type="similarity">
    <text evidence="2">Belongs to the dynactin 150 kDa subunit family.</text>
</comment>
<evidence type="ECO:0000259" key="11">
    <source>
        <dbReference type="PROSITE" id="PS50245"/>
    </source>
</evidence>
<feature type="compositionally biased region" description="Low complexity" evidence="10">
    <location>
        <begin position="155"/>
        <end position="170"/>
    </location>
</feature>
<dbReference type="SUPFAM" id="SSF74924">
    <property type="entry name" value="Cap-Gly domain"/>
    <property type="match status" value="1"/>
</dbReference>
<feature type="coiled-coil region" evidence="9">
    <location>
        <begin position="276"/>
        <end position="495"/>
    </location>
</feature>
<comment type="subcellular location">
    <subcellularLocation>
        <location evidence="1">Cytoplasm</location>
        <location evidence="1">Cytoskeleton</location>
    </subcellularLocation>
</comment>
<evidence type="ECO:0000256" key="10">
    <source>
        <dbReference type="SAM" id="MobiDB-lite"/>
    </source>
</evidence>
<evidence type="ECO:0000256" key="3">
    <source>
        <dbReference type="ARBA" id="ARBA00016574"/>
    </source>
</evidence>
<dbReference type="GO" id="GO:0030286">
    <property type="term" value="C:dynein complex"/>
    <property type="evidence" value="ECO:0007669"/>
    <property type="project" value="UniProtKB-KW"/>
</dbReference>
<keyword evidence="4" id="KW-0963">Cytoplasm</keyword>
<evidence type="ECO:0000256" key="5">
    <source>
        <dbReference type="ARBA" id="ARBA00022701"/>
    </source>
</evidence>
<evidence type="ECO:0000256" key="9">
    <source>
        <dbReference type="SAM" id="Coils"/>
    </source>
</evidence>
<evidence type="ECO:0000256" key="4">
    <source>
        <dbReference type="ARBA" id="ARBA00022490"/>
    </source>
</evidence>
<dbReference type="PANTHER" id="PTHR18916">
    <property type="entry name" value="DYNACTIN 1-RELATED MICROTUBULE-BINDING"/>
    <property type="match status" value="1"/>
</dbReference>
<organism evidence="12 13">
    <name type="scientific">Ceratitis capitata</name>
    <name type="common">Mediterranean fruit fly</name>
    <name type="synonym">Tephritis capitata</name>
    <dbReference type="NCBI Taxonomy" id="7213"/>
    <lineage>
        <taxon>Eukaryota</taxon>
        <taxon>Metazoa</taxon>
        <taxon>Ecdysozoa</taxon>
        <taxon>Arthropoda</taxon>
        <taxon>Hexapoda</taxon>
        <taxon>Insecta</taxon>
        <taxon>Pterygota</taxon>
        <taxon>Neoptera</taxon>
        <taxon>Endopterygota</taxon>
        <taxon>Diptera</taxon>
        <taxon>Brachycera</taxon>
        <taxon>Muscomorpha</taxon>
        <taxon>Tephritoidea</taxon>
        <taxon>Tephritidae</taxon>
        <taxon>Ceratitis</taxon>
        <taxon>Ceratitis</taxon>
    </lineage>
</organism>
<evidence type="ECO:0000256" key="7">
    <source>
        <dbReference type="ARBA" id="ARBA00023054"/>
    </source>
</evidence>
<dbReference type="Pfam" id="PF12455">
    <property type="entry name" value="Dynactin"/>
    <property type="match status" value="1"/>
</dbReference>
<feature type="region of interest" description="Disordered" evidence="10">
    <location>
        <begin position="618"/>
        <end position="638"/>
    </location>
</feature>
<keyword evidence="13" id="KW-1185">Reference proteome</keyword>